<gene>
    <name evidence="2" type="ORF">BCF55_1480</name>
</gene>
<feature type="transmembrane region" description="Helical" evidence="1">
    <location>
        <begin position="172"/>
        <end position="192"/>
    </location>
</feature>
<feature type="transmembrane region" description="Helical" evidence="1">
    <location>
        <begin position="238"/>
        <end position="260"/>
    </location>
</feature>
<keyword evidence="1" id="KW-1133">Transmembrane helix</keyword>
<dbReference type="Proteomes" id="UP000267841">
    <property type="component" value="Unassembled WGS sequence"/>
</dbReference>
<accession>A0A497XSF5</accession>
<keyword evidence="1" id="KW-0472">Membrane</keyword>
<protein>
    <submittedName>
        <fullName evidence="2">Putative membrane protein</fullName>
    </submittedName>
</protein>
<dbReference type="EMBL" id="RCCJ01000001">
    <property type="protein sequence ID" value="RLJ71181.1"/>
    <property type="molecule type" value="Genomic_DNA"/>
</dbReference>
<proteinExistence type="predicted"/>
<feature type="transmembrane region" description="Helical" evidence="1">
    <location>
        <begin position="308"/>
        <end position="329"/>
    </location>
</feature>
<feature type="transmembrane region" description="Helical" evidence="1">
    <location>
        <begin position="60"/>
        <end position="78"/>
    </location>
</feature>
<evidence type="ECO:0000313" key="2">
    <source>
        <dbReference type="EMBL" id="RLJ71181.1"/>
    </source>
</evidence>
<reference evidence="2 3" key="1">
    <citation type="submission" date="2018-10" db="EMBL/GenBank/DDBJ databases">
        <title>Genomic Encyclopedia of Archaeal and Bacterial Type Strains, Phase II (KMG-II): from individual species to whole genera.</title>
        <authorList>
            <person name="Goeker M."/>
        </authorList>
    </citation>
    <scope>NUCLEOTIDE SEQUENCE [LARGE SCALE GENOMIC DNA]</scope>
    <source>
        <strain evidence="2 3">DSM 16510</strain>
    </source>
</reference>
<evidence type="ECO:0000313" key="3">
    <source>
        <dbReference type="Proteomes" id="UP000267841"/>
    </source>
</evidence>
<feature type="transmembrane region" description="Helical" evidence="1">
    <location>
        <begin position="20"/>
        <end position="48"/>
    </location>
</feature>
<keyword evidence="3" id="KW-1185">Reference proteome</keyword>
<keyword evidence="1" id="KW-0812">Transmembrane</keyword>
<sequence>MSYFAYPHGYLYPNEFFEPILWLPVMVAYTLLISIASGSAIIGALGVITPWTWFRENRLFFLKLAAATSPVILLGPLADIRHPERGIFVLIYSHIFPSETHPGSSLIAILANLWLPFVLSVWGTLFFLKRKPVVSKFLAYIALFLGAVWSTYYAGLLITADTKLYLYNFLPLLPMGFFLGAILLSVSLYGFLSGRINSLSSKILFWTLVSFLFLRALEGLRLFILFGGTPLLENASKVYSGLNTLSLFLFLLALGLSYLSTFKGVSLLNLLSSVLTIIALVLDRWNIVVNTQLVSKTTLTTLDYNVPLSHWLPEALAFFFFAFGLYALISMKVFERRILGGVENG</sequence>
<feature type="transmembrane region" description="Helical" evidence="1">
    <location>
        <begin position="204"/>
        <end position="226"/>
    </location>
</feature>
<dbReference type="AlphaFoldDB" id="A0A497XSF5"/>
<name>A0A497XSF5_9AQUI</name>
<feature type="transmembrane region" description="Helical" evidence="1">
    <location>
        <begin position="267"/>
        <end position="288"/>
    </location>
</feature>
<feature type="transmembrane region" description="Helical" evidence="1">
    <location>
        <begin position="137"/>
        <end position="160"/>
    </location>
</feature>
<dbReference type="RefSeq" id="WP_121012162.1">
    <property type="nucleotide sequence ID" value="NZ_RCCJ01000001.1"/>
</dbReference>
<feature type="transmembrane region" description="Helical" evidence="1">
    <location>
        <begin position="106"/>
        <end position="128"/>
    </location>
</feature>
<evidence type="ECO:0000256" key="1">
    <source>
        <dbReference type="SAM" id="Phobius"/>
    </source>
</evidence>
<comment type="caution">
    <text evidence="2">The sequence shown here is derived from an EMBL/GenBank/DDBJ whole genome shotgun (WGS) entry which is preliminary data.</text>
</comment>
<organism evidence="2 3">
    <name type="scientific">Hydrogenivirga caldilitoris</name>
    <dbReference type="NCBI Taxonomy" id="246264"/>
    <lineage>
        <taxon>Bacteria</taxon>
        <taxon>Pseudomonadati</taxon>
        <taxon>Aquificota</taxon>
        <taxon>Aquificia</taxon>
        <taxon>Aquificales</taxon>
        <taxon>Aquificaceae</taxon>
        <taxon>Hydrogenivirga</taxon>
    </lineage>
</organism>